<keyword evidence="10" id="KW-1185">Reference proteome</keyword>
<sequence length="258" mass="27437">MSQPPATLQACGLAIGHGARQLASGLQFGLQAGEILALLGPNGSGKSTLLRTLLGLHAPRAGQVLLDGRPLAHMPRAALARRIGYVPQAYASHFGYSVHDTVLMGRAAHLPLLAQPGAADRRIATACLQRLGIAHLAGHSMQAISGGERQLALMARALAQQAALLILDEPTASLDFGNQLRVLEHLQQLRQQGMGILLCTHQPEHAMAVADRIMLLHQGGLVGPGLPREVATAERLAALYRVSPQQLRAHLRFRFEGA</sequence>
<dbReference type="EMBL" id="NSJB01000005">
    <property type="protein sequence ID" value="PAT36972.1"/>
    <property type="molecule type" value="Genomic_DNA"/>
</dbReference>
<dbReference type="CDD" id="cd03214">
    <property type="entry name" value="ABC_Iron-Siderophores_B12_Hemin"/>
    <property type="match status" value="1"/>
</dbReference>
<feature type="domain" description="ABC transporter" evidence="8">
    <location>
        <begin position="8"/>
        <end position="243"/>
    </location>
</feature>
<dbReference type="Gene3D" id="3.40.50.300">
    <property type="entry name" value="P-loop containing nucleotide triphosphate hydrolases"/>
    <property type="match status" value="1"/>
</dbReference>
<evidence type="ECO:0000256" key="1">
    <source>
        <dbReference type="ARBA" id="ARBA00005417"/>
    </source>
</evidence>
<protein>
    <submittedName>
        <fullName evidence="9">ABC transporter</fullName>
    </submittedName>
</protein>
<dbReference type="RefSeq" id="WP_095539932.1">
    <property type="nucleotide sequence ID" value="NZ_NSJB01000005.1"/>
</dbReference>
<dbReference type="FunFam" id="3.40.50.300:FF:000134">
    <property type="entry name" value="Iron-enterobactin ABC transporter ATP-binding protein"/>
    <property type="match status" value="1"/>
</dbReference>
<keyword evidence="4" id="KW-0547">Nucleotide-binding</keyword>
<keyword evidence="5" id="KW-0067">ATP-binding</keyword>
<evidence type="ECO:0000256" key="4">
    <source>
        <dbReference type="ARBA" id="ARBA00022741"/>
    </source>
</evidence>
<evidence type="ECO:0000256" key="5">
    <source>
        <dbReference type="ARBA" id="ARBA00022840"/>
    </source>
</evidence>
<dbReference type="PANTHER" id="PTHR42794:SF1">
    <property type="entry name" value="HEMIN IMPORT ATP-BINDING PROTEIN HMUV"/>
    <property type="match status" value="1"/>
</dbReference>
<evidence type="ECO:0000256" key="7">
    <source>
        <dbReference type="ARBA" id="ARBA00037066"/>
    </source>
</evidence>
<evidence type="ECO:0000256" key="3">
    <source>
        <dbReference type="ARBA" id="ARBA00022475"/>
    </source>
</evidence>
<evidence type="ECO:0000313" key="9">
    <source>
        <dbReference type="EMBL" id="PAT36972.1"/>
    </source>
</evidence>
<dbReference type="InterPro" id="IPR027417">
    <property type="entry name" value="P-loop_NTPase"/>
</dbReference>
<dbReference type="GO" id="GO:0005524">
    <property type="term" value="F:ATP binding"/>
    <property type="evidence" value="ECO:0007669"/>
    <property type="project" value="UniProtKB-KW"/>
</dbReference>
<keyword evidence="3" id="KW-0472">Membrane</keyword>
<evidence type="ECO:0000259" key="8">
    <source>
        <dbReference type="PROSITE" id="PS50893"/>
    </source>
</evidence>
<dbReference type="GO" id="GO:0016887">
    <property type="term" value="F:ATP hydrolysis activity"/>
    <property type="evidence" value="ECO:0007669"/>
    <property type="project" value="InterPro"/>
</dbReference>
<dbReference type="SMART" id="SM00382">
    <property type="entry name" value="AAA"/>
    <property type="match status" value="1"/>
</dbReference>
<dbReference type="PANTHER" id="PTHR42794">
    <property type="entry name" value="HEMIN IMPORT ATP-BINDING PROTEIN HMUV"/>
    <property type="match status" value="1"/>
</dbReference>
<dbReference type="AlphaFoldDB" id="A0A2A2AGY4"/>
<organism evidence="9 10">
    <name type="scientific">Vandammella animalimorsus</name>
    <dbReference type="NCBI Taxonomy" id="2029117"/>
    <lineage>
        <taxon>Bacteria</taxon>
        <taxon>Pseudomonadati</taxon>
        <taxon>Pseudomonadota</taxon>
        <taxon>Betaproteobacteria</taxon>
        <taxon>Burkholderiales</taxon>
        <taxon>Comamonadaceae</taxon>
        <taxon>Vandammella</taxon>
    </lineage>
</organism>
<dbReference type="InterPro" id="IPR003439">
    <property type="entry name" value="ABC_transporter-like_ATP-bd"/>
</dbReference>
<dbReference type="SUPFAM" id="SSF52540">
    <property type="entry name" value="P-loop containing nucleoside triphosphate hydrolases"/>
    <property type="match status" value="1"/>
</dbReference>
<name>A0A2A2AGY4_9BURK</name>
<dbReference type="Pfam" id="PF00005">
    <property type="entry name" value="ABC_tran"/>
    <property type="match status" value="1"/>
</dbReference>
<dbReference type="Proteomes" id="UP000218054">
    <property type="component" value="Unassembled WGS sequence"/>
</dbReference>
<comment type="function">
    <text evidence="7">Part of the ABC transporter complex HmuTUV involved in hemin import. Responsible for energy coupling to the transport system.</text>
</comment>
<proteinExistence type="inferred from homology"/>
<comment type="caution">
    <text evidence="9">The sequence shown here is derived from an EMBL/GenBank/DDBJ whole genome shotgun (WGS) entry which is preliminary data.</text>
</comment>
<dbReference type="PROSITE" id="PS50893">
    <property type="entry name" value="ABC_TRANSPORTER_2"/>
    <property type="match status" value="1"/>
</dbReference>
<evidence type="ECO:0000256" key="6">
    <source>
        <dbReference type="ARBA" id="ARBA00022967"/>
    </source>
</evidence>
<evidence type="ECO:0000313" key="10">
    <source>
        <dbReference type="Proteomes" id="UP000218054"/>
    </source>
</evidence>
<reference evidence="9 10" key="1">
    <citation type="submission" date="2017-08" db="EMBL/GenBank/DDBJ databases">
        <title>WGS of Clinical strains of the CDC Group NO-1 linked to zoonotic infections in humans.</title>
        <authorList>
            <person name="Bernier A.-M."/>
            <person name="Bernard K."/>
        </authorList>
    </citation>
    <scope>NUCLEOTIDE SEQUENCE [LARGE SCALE GENOMIC DNA]</scope>
    <source>
        <strain evidence="9 10">NML00-0135</strain>
    </source>
</reference>
<dbReference type="PROSITE" id="PS00211">
    <property type="entry name" value="ABC_TRANSPORTER_1"/>
    <property type="match status" value="1"/>
</dbReference>
<evidence type="ECO:0000256" key="2">
    <source>
        <dbReference type="ARBA" id="ARBA00022448"/>
    </source>
</evidence>
<keyword evidence="3" id="KW-1003">Cell membrane</keyword>
<keyword evidence="6" id="KW-1278">Translocase</keyword>
<gene>
    <name evidence="9" type="ORF">CK625_08760</name>
</gene>
<keyword evidence="2" id="KW-0813">Transport</keyword>
<comment type="similarity">
    <text evidence="1">Belongs to the ABC transporter superfamily.</text>
</comment>
<accession>A0A2A2AGY4</accession>
<dbReference type="InterPro" id="IPR017871">
    <property type="entry name" value="ABC_transporter-like_CS"/>
</dbReference>
<dbReference type="InterPro" id="IPR003593">
    <property type="entry name" value="AAA+_ATPase"/>
</dbReference>